<proteinExistence type="predicted"/>
<dbReference type="AlphaFoldDB" id="X1TF06"/>
<organism evidence="1">
    <name type="scientific">marine sediment metagenome</name>
    <dbReference type="NCBI Taxonomy" id="412755"/>
    <lineage>
        <taxon>unclassified sequences</taxon>
        <taxon>metagenomes</taxon>
        <taxon>ecological metagenomes</taxon>
    </lineage>
</organism>
<accession>X1TF06</accession>
<sequence>MTISLKAGWNEVLYPGITQSVEAAFASILPYLEAVYYWTGEDWVIPTTLVTGNYYSINVSQDCEWTFEVFEPPYTEITDIVAPSSAIAGEAVPVYQQELLLLYRGQSPY</sequence>
<reference evidence="1" key="1">
    <citation type="journal article" date="2014" name="Front. Microbiol.">
        <title>High frequency of phylogenetically diverse reductive dehalogenase-homologous genes in deep subseafloor sedimentary metagenomes.</title>
        <authorList>
            <person name="Kawai M."/>
            <person name="Futagami T."/>
            <person name="Toyoda A."/>
            <person name="Takaki Y."/>
            <person name="Nishi S."/>
            <person name="Hori S."/>
            <person name="Arai W."/>
            <person name="Tsubouchi T."/>
            <person name="Morono Y."/>
            <person name="Uchiyama I."/>
            <person name="Ito T."/>
            <person name="Fujiyama A."/>
            <person name="Inagaki F."/>
            <person name="Takami H."/>
        </authorList>
    </citation>
    <scope>NUCLEOTIDE SEQUENCE</scope>
    <source>
        <strain evidence="1">Expedition CK06-06</strain>
    </source>
</reference>
<dbReference type="EMBL" id="BARW01005375">
    <property type="protein sequence ID" value="GAI78604.1"/>
    <property type="molecule type" value="Genomic_DNA"/>
</dbReference>
<gene>
    <name evidence="1" type="ORF">S12H4_11764</name>
</gene>
<name>X1TF06_9ZZZZ</name>
<comment type="caution">
    <text evidence="1">The sequence shown here is derived from an EMBL/GenBank/DDBJ whole genome shotgun (WGS) entry which is preliminary data.</text>
</comment>
<protein>
    <submittedName>
        <fullName evidence="1">Uncharacterized protein</fullName>
    </submittedName>
</protein>
<evidence type="ECO:0000313" key="1">
    <source>
        <dbReference type="EMBL" id="GAI78604.1"/>
    </source>
</evidence>